<evidence type="ECO:0000256" key="3">
    <source>
        <dbReference type="ARBA" id="ARBA00023212"/>
    </source>
</evidence>
<dbReference type="InterPro" id="IPR027267">
    <property type="entry name" value="AH/BAR_dom_sf"/>
</dbReference>
<dbReference type="AlphaFoldDB" id="A0AAV9IHZ9"/>
<reference evidence="7 8" key="1">
    <citation type="submission" date="2022-07" db="EMBL/GenBank/DDBJ databases">
        <title>Genome-wide signatures of adaptation to extreme environments.</title>
        <authorList>
            <person name="Cho C.H."/>
            <person name="Yoon H.S."/>
        </authorList>
    </citation>
    <scope>NUCLEOTIDE SEQUENCE [LARGE SCALE GENOMIC DNA]</scope>
    <source>
        <strain evidence="7 8">108.79 E11</strain>
    </source>
</reference>
<evidence type="ECO:0000259" key="6">
    <source>
        <dbReference type="Pfam" id="PF03114"/>
    </source>
</evidence>
<comment type="caution">
    <text evidence="7">The sequence shown here is derived from an EMBL/GenBank/DDBJ whole genome shotgun (WGS) entry which is preliminary data.</text>
</comment>
<organism evidence="7 8">
    <name type="scientific">Galdieria yellowstonensis</name>
    <dbReference type="NCBI Taxonomy" id="3028027"/>
    <lineage>
        <taxon>Eukaryota</taxon>
        <taxon>Rhodophyta</taxon>
        <taxon>Bangiophyceae</taxon>
        <taxon>Galdieriales</taxon>
        <taxon>Galdieriaceae</taxon>
        <taxon>Galdieria</taxon>
    </lineage>
</organism>
<keyword evidence="8" id="KW-1185">Reference proteome</keyword>
<comment type="subcellular location">
    <subcellularLocation>
        <location evidence="1">Cytoplasm</location>
        <location evidence="1">Cytoskeleton</location>
    </subcellularLocation>
</comment>
<dbReference type="GO" id="GO:0015629">
    <property type="term" value="C:actin cytoskeleton"/>
    <property type="evidence" value="ECO:0007669"/>
    <property type="project" value="TreeGrafter"/>
</dbReference>
<dbReference type="GO" id="GO:0005737">
    <property type="term" value="C:cytoplasm"/>
    <property type="evidence" value="ECO:0007669"/>
    <property type="project" value="InterPro"/>
</dbReference>
<feature type="region of interest" description="Disordered" evidence="5">
    <location>
        <begin position="226"/>
        <end position="290"/>
    </location>
</feature>
<proteinExistence type="predicted"/>
<keyword evidence="4" id="KW-0175">Coiled coil</keyword>
<keyword evidence="2" id="KW-0963">Cytoplasm</keyword>
<dbReference type="SUPFAM" id="SSF103657">
    <property type="entry name" value="BAR/IMD domain-like"/>
    <property type="match status" value="1"/>
</dbReference>
<feature type="coiled-coil region" evidence="4">
    <location>
        <begin position="99"/>
        <end position="177"/>
    </location>
</feature>
<dbReference type="PANTHER" id="PTHR47174:SF3">
    <property type="entry name" value="BRIDGING INTEGRATOR 3"/>
    <property type="match status" value="1"/>
</dbReference>
<feature type="domain" description="BAR" evidence="6">
    <location>
        <begin position="30"/>
        <end position="213"/>
    </location>
</feature>
<dbReference type="PANTHER" id="PTHR47174">
    <property type="entry name" value="BRIDGING INTEGRATOR 3"/>
    <property type="match status" value="1"/>
</dbReference>
<dbReference type="GO" id="GO:0006897">
    <property type="term" value="P:endocytosis"/>
    <property type="evidence" value="ECO:0007669"/>
    <property type="project" value="InterPro"/>
</dbReference>
<dbReference type="Proteomes" id="UP001300502">
    <property type="component" value="Unassembled WGS sequence"/>
</dbReference>
<dbReference type="Pfam" id="PF03114">
    <property type="entry name" value="BAR"/>
    <property type="match status" value="1"/>
</dbReference>
<evidence type="ECO:0000313" key="7">
    <source>
        <dbReference type="EMBL" id="KAK4527080.1"/>
    </source>
</evidence>
<accession>A0AAV9IHZ9</accession>
<evidence type="ECO:0000313" key="8">
    <source>
        <dbReference type="Proteomes" id="UP001300502"/>
    </source>
</evidence>
<evidence type="ECO:0000256" key="1">
    <source>
        <dbReference type="ARBA" id="ARBA00004245"/>
    </source>
</evidence>
<dbReference type="EMBL" id="JANCYU010000047">
    <property type="protein sequence ID" value="KAK4527080.1"/>
    <property type="molecule type" value="Genomic_DNA"/>
</dbReference>
<evidence type="ECO:0000256" key="5">
    <source>
        <dbReference type="SAM" id="MobiDB-lite"/>
    </source>
</evidence>
<feature type="compositionally biased region" description="Basic and acidic residues" evidence="5">
    <location>
        <begin position="275"/>
        <end position="284"/>
    </location>
</feature>
<name>A0AAV9IHZ9_9RHOD</name>
<dbReference type="Gene3D" id="1.20.1270.60">
    <property type="entry name" value="Arfaptin homology (AH) domain/BAR domain"/>
    <property type="match status" value="1"/>
</dbReference>
<protein>
    <recommendedName>
        <fullName evidence="6">BAR domain-containing protein</fullName>
    </recommendedName>
</protein>
<sequence>MPPVAPLFGISPKTVNRELEHWMSNLNEVQSVINSVEPKLNTTPAKWKALSQHVKEVSEELSQIFNKEDPHYDVIMAGVQASKKFESAEAEISKNDGIRDRAMTRLRKYRDEIESLRREYKERERVRERYDHYRVKLDNLERKGKDQPRIARNQQKLKDAEDAYNAVTNELIEKMENCWKKHVEIFAESSIALWHMSMRMTDEFAQSSENVRPFVDDYLKSMKNNDSSFPSQDYMGADSPVSEPTKEKISNNDSTFDTSELKKTLSAKSVNSTLGHEEHEKQEEALEETV</sequence>
<evidence type="ECO:0000256" key="2">
    <source>
        <dbReference type="ARBA" id="ARBA00022490"/>
    </source>
</evidence>
<gene>
    <name evidence="7" type="ORF">GAYE_SCF34G5002</name>
</gene>
<dbReference type="CDD" id="cd07307">
    <property type="entry name" value="BAR"/>
    <property type="match status" value="1"/>
</dbReference>
<keyword evidence="3" id="KW-0206">Cytoskeleton</keyword>
<evidence type="ECO:0000256" key="4">
    <source>
        <dbReference type="SAM" id="Coils"/>
    </source>
</evidence>
<dbReference type="InterPro" id="IPR004148">
    <property type="entry name" value="BAR_dom"/>
</dbReference>
<dbReference type="InterPro" id="IPR046982">
    <property type="entry name" value="BIN3/RVS161-like"/>
</dbReference>
<dbReference type="GO" id="GO:0051666">
    <property type="term" value="P:actin cortical patch localization"/>
    <property type="evidence" value="ECO:0007669"/>
    <property type="project" value="InterPro"/>
</dbReference>